<dbReference type="EMBL" id="CACVAQ010000383">
    <property type="protein sequence ID" value="CAA6826550.1"/>
    <property type="molecule type" value="Genomic_DNA"/>
</dbReference>
<keyword evidence="1" id="KW-0732">Signal</keyword>
<gene>
    <name evidence="2" type="ORF">HELGO_WM51278</name>
</gene>
<feature type="signal peptide" evidence="1">
    <location>
        <begin position="1"/>
        <end position="20"/>
    </location>
</feature>
<evidence type="ECO:0000313" key="2">
    <source>
        <dbReference type="EMBL" id="CAA6826550.1"/>
    </source>
</evidence>
<reference evidence="2" key="1">
    <citation type="submission" date="2020-01" db="EMBL/GenBank/DDBJ databases">
        <authorList>
            <person name="Meier V. D."/>
            <person name="Meier V D."/>
        </authorList>
    </citation>
    <scope>NUCLEOTIDE SEQUENCE</scope>
    <source>
        <strain evidence="2">HLG_WM_MAG_10</strain>
    </source>
</reference>
<accession>A0A6S6UB69</accession>
<protein>
    <recommendedName>
        <fullName evidence="3">DUF4398 domain-containing protein</fullName>
    </recommendedName>
</protein>
<organism evidence="2">
    <name type="scientific">uncultured Aureispira sp</name>
    <dbReference type="NCBI Taxonomy" id="1331704"/>
    <lineage>
        <taxon>Bacteria</taxon>
        <taxon>Pseudomonadati</taxon>
        <taxon>Bacteroidota</taxon>
        <taxon>Saprospiria</taxon>
        <taxon>Saprospirales</taxon>
        <taxon>Saprospiraceae</taxon>
        <taxon>Aureispira</taxon>
        <taxon>environmental samples</taxon>
    </lineage>
</organism>
<evidence type="ECO:0008006" key="3">
    <source>
        <dbReference type="Google" id="ProtNLM"/>
    </source>
</evidence>
<name>A0A6S6UB69_9BACT</name>
<dbReference type="AlphaFoldDB" id="A0A6S6UB69"/>
<evidence type="ECO:0000256" key="1">
    <source>
        <dbReference type="SAM" id="SignalP"/>
    </source>
</evidence>
<feature type="chain" id="PRO_5027813627" description="DUF4398 domain-containing protein" evidence="1">
    <location>
        <begin position="21"/>
        <end position="135"/>
    </location>
</feature>
<sequence>MKYLLFTIVFCFSVYSPVNAQRLEDTKESKEHAVEYGAVSIGTTIVKKEKLDLVQERITYVKNKYAEQKIALKMAIKEGEETVLKAKSKIALAKANLEADKQKNRISESVYIARKERLEMIEQKTKALEGTLMKN</sequence>
<proteinExistence type="predicted"/>